<dbReference type="STRING" id="871325.SAMN05444349_11690"/>
<organism evidence="1 2">
    <name type="scientific">Bacteroides faecichinchillae</name>
    <dbReference type="NCBI Taxonomy" id="871325"/>
    <lineage>
        <taxon>Bacteria</taxon>
        <taxon>Pseudomonadati</taxon>
        <taxon>Bacteroidota</taxon>
        <taxon>Bacteroidia</taxon>
        <taxon>Bacteroidales</taxon>
        <taxon>Bacteroidaceae</taxon>
        <taxon>Bacteroides</taxon>
    </lineage>
</organism>
<dbReference type="RefSeq" id="WP_025076391.1">
    <property type="nucleotide sequence ID" value="NZ_FQVD01000016.1"/>
</dbReference>
<evidence type="ECO:0000313" key="1">
    <source>
        <dbReference type="EMBL" id="SHF34238.1"/>
    </source>
</evidence>
<dbReference type="Proteomes" id="UP000184436">
    <property type="component" value="Unassembled WGS sequence"/>
</dbReference>
<protein>
    <submittedName>
        <fullName evidence="1">Uncharacterized protein</fullName>
    </submittedName>
</protein>
<gene>
    <name evidence="1" type="ORF">SAMN05444349_11690</name>
</gene>
<dbReference type="AlphaFoldDB" id="A0A1M5AVE7"/>
<evidence type="ECO:0000313" key="2">
    <source>
        <dbReference type="Proteomes" id="UP000184436"/>
    </source>
</evidence>
<reference evidence="1 2" key="1">
    <citation type="submission" date="2016-11" db="EMBL/GenBank/DDBJ databases">
        <authorList>
            <person name="Jaros S."/>
            <person name="Januszkiewicz K."/>
            <person name="Wedrychowicz H."/>
        </authorList>
    </citation>
    <scope>NUCLEOTIDE SEQUENCE [LARGE SCALE GENOMIC DNA]</scope>
    <source>
        <strain evidence="1 2">DSM 26883</strain>
    </source>
</reference>
<dbReference type="EMBL" id="FQVD01000016">
    <property type="protein sequence ID" value="SHF34238.1"/>
    <property type="molecule type" value="Genomic_DNA"/>
</dbReference>
<dbReference type="OrthoDB" id="1115495at2"/>
<accession>A0A1M5AVE7</accession>
<sequence length="151" mass="17938">MNFHTYHESWPRPLFHCSEGLRYHRCYGDTLFAIQPDMTLRPVLIEQKISKVPLDKRLESVGGDEIEYRQYCLDNKLYATWVFEDNHFFIVDYLIGKSWREFASCNYLVYDKKTGKLNRVENDFNAEYDTHNLHLGIFNDYDGGLAFALFC</sequence>
<proteinExistence type="predicted"/>
<keyword evidence="2" id="KW-1185">Reference proteome</keyword>
<name>A0A1M5AVE7_9BACE</name>